<evidence type="ECO:0000313" key="8">
    <source>
        <dbReference type="EMBL" id="JAU76623.1"/>
    </source>
</evidence>
<keyword evidence="3 5" id="KW-0862">Zinc</keyword>
<evidence type="ECO:0000256" key="1">
    <source>
        <dbReference type="ARBA" id="ARBA00022723"/>
    </source>
</evidence>
<feature type="compositionally biased region" description="Low complexity" evidence="6">
    <location>
        <begin position="251"/>
        <end position="263"/>
    </location>
</feature>
<dbReference type="PANTHER" id="PTHR12506">
    <property type="entry name" value="PROTEIN PHOSPHATASE RELATED"/>
    <property type="match status" value="1"/>
</dbReference>
<dbReference type="SMART" id="SM00356">
    <property type="entry name" value="ZnF_C3H1"/>
    <property type="match status" value="5"/>
</dbReference>
<dbReference type="GO" id="GO:0008270">
    <property type="term" value="F:zinc ion binding"/>
    <property type="evidence" value="ECO:0007669"/>
    <property type="project" value="UniProtKB-KW"/>
</dbReference>
<feature type="domain" description="C3H1-type" evidence="7">
    <location>
        <begin position="386"/>
        <end position="414"/>
    </location>
</feature>
<feature type="domain" description="C3H1-type" evidence="7">
    <location>
        <begin position="107"/>
        <end position="135"/>
    </location>
</feature>
<dbReference type="PANTHER" id="PTHR12506:SF20">
    <property type="entry name" value="ZINC FINGER CCCH DOMAIN-CONTAINING PROTEIN 67"/>
    <property type="match status" value="1"/>
</dbReference>
<evidence type="ECO:0000259" key="7">
    <source>
        <dbReference type="PROSITE" id="PS50103"/>
    </source>
</evidence>
<dbReference type="InterPro" id="IPR036855">
    <property type="entry name" value="Znf_CCCH_sf"/>
</dbReference>
<feature type="domain" description="C3H1-type" evidence="7">
    <location>
        <begin position="154"/>
        <end position="182"/>
    </location>
</feature>
<dbReference type="Pfam" id="PF00642">
    <property type="entry name" value="zf-CCCH"/>
    <property type="match status" value="4"/>
</dbReference>
<feature type="region of interest" description="Disordered" evidence="6">
    <location>
        <begin position="1"/>
        <end position="44"/>
    </location>
</feature>
<dbReference type="Pfam" id="PF14608">
    <property type="entry name" value="zf-CCCH_2"/>
    <property type="match status" value="1"/>
</dbReference>
<feature type="zinc finger region" description="C3H1-type" evidence="5">
    <location>
        <begin position="154"/>
        <end position="182"/>
    </location>
</feature>
<keyword evidence="2 5" id="KW-0863">Zinc-finger</keyword>
<gene>
    <name evidence="8" type="ORF">LE_TR22290_c0_g1_i1_g.71214</name>
</gene>
<evidence type="ECO:0000256" key="3">
    <source>
        <dbReference type="ARBA" id="ARBA00022833"/>
    </source>
</evidence>
<feature type="zinc finger region" description="C3H1-type" evidence="5">
    <location>
        <begin position="200"/>
        <end position="228"/>
    </location>
</feature>
<dbReference type="GO" id="GO:0003729">
    <property type="term" value="F:mRNA binding"/>
    <property type="evidence" value="ECO:0007669"/>
    <property type="project" value="TreeGrafter"/>
</dbReference>
<evidence type="ECO:0000256" key="4">
    <source>
        <dbReference type="ARBA" id="ARBA00023125"/>
    </source>
</evidence>
<dbReference type="Gene3D" id="4.10.1000.10">
    <property type="entry name" value="Zinc finger, CCCH-type"/>
    <property type="match status" value="1"/>
</dbReference>
<dbReference type="InterPro" id="IPR000571">
    <property type="entry name" value="Znf_CCCH"/>
</dbReference>
<accession>A0A1J3I802</accession>
<evidence type="ECO:0000256" key="6">
    <source>
        <dbReference type="SAM" id="MobiDB-lite"/>
    </source>
</evidence>
<protein>
    <submittedName>
        <fullName evidence="8">Zinc finger CCCH domain-containing protein 67</fullName>
    </submittedName>
</protein>
<evidence type="ECO:0000256" key="5">
    <source>
        <dbReference type="PROSITE-ProRule" id="PRU00723"/>
    </source>
</evidence>
<feature type="zinc finger region" description="C3H1-type" evidence="5">
    <location>
        <begin position="386"/>
        <end position="414"/>
    </location>
</feature>
<dbReference type="AlphaFoldDB" id="A0A1J3I802"/>
<dbReference type="EMBL" id="GEVL01000718">
    <property type="protein sequence ID" value="JAU76623.1"/>
    <property type="molecule type" value="Transcribed_RNA"/>
</dbReference>
<feature type="zinc finger region" description="C3H1-type" evidence="5">
    <location>
        <begin position="107"/>
        <end position="135"/>
    </location>
</feature>
<feature type="compositionally biased region" description="Polar residues" evidence="6">
    <location>
        <begin position="1"/>
        <end position="11"/>
    </location>
</feature>
<feature type="domain" description="C3H1-type" evidence="7">
    <location>
        <begin position="200"/>
        <end position="228"/>
    </location>
</feature>
<name>A0A1J3I802_NOCCA</name>
<dbReference type="GO" id="GO:0003677">
    <property type="term" value="F:DNA binding"/>
    <property type="evidence" value="ECO:0007669"/>
    <property type="project" value="UniProtKB-KW"/>
</dbReference>
<keyword evidence="1 5" id="KW-0479">Metal-binding</keyword>
<dbReference type="Gene3D" id="2.30.30.1190">
    <property type="match status" value="1"/>
</dbReference>
<reference evidence="8" key="1">
    <citation type="submission" date="2016-07" db="EMBL/GenBank/DDBJ databases">
        <title>De novo transcriptome assembly of four accessions of the metal hyperaccumulator plant Noccaea caerulescens.</title>
        <authorList>
            <person name="Blande D."/>
            <person name="Halimaa P."/>
            <person name="Tervahauta A.I."/>
            <person name="Aarts M.G."/>
            <person name="Karenlampi S.O."/>
        </authorList>
    </citation>
    <scope>NUCLEOTIDE SEQUENCE</scope>
</reference>
<evidence type="ECO:0000256" key="2">
    <source>
        <dbReference type="ARBA" id="ARBA00022771"/>
    </source>
</evidence>
<feature type="region of interest" description="Disordered" evidence="6">
    <location>
        <begin position="232"/>
        <end position="267"/>
    </location>
</feature>
<feature type="compositionally biased region" description="Basic and acidic residues" evidence="6">
    <location>
        <begin position="30"/>
        <end position="44"/>
    </location>
</feature>
<proteinExistence type="predicted"/>
<keyword evidence="4" id="KW-0238">DNA-binding</keyword>
<feature type="zinc finger region" description="C3H1-type" evidence="5">
    <location>
        <begin position="340"/>
        <end position="368"/>
    </location>
</feature>
<organism evidence="8">
    <name type="scientific">Noccaea caerulescens</name>
    <name type="common">Alpine penny-cress</name>
    <name type="synonym">Thlaspi caerulescens</name>
    <dbReference type="NCBI Taxonomy" id="107243"/>
    <lineage>
        <taxon>Eukaryota</taxon>
        <taxon>Viridiplantae</taxon>
        <taxon>Streptophyta</taxon>
        <taxon>Embryophyta</taxon>
        <taxon>Tracheophyta</taxon>
        <taxon>Spermatophyta</taxon>
        <taxon>Magnoliopsida</taxon>
        <taxon>eudicotyledons</taxon>
        <taxon>Gunneridae</taxon>
        <taxon>Pentapetalae</taxon>
        <taxon>rosids</taxon>
        <taxon>malvids</taxon>
        <taxon>Brassicales</taxon>
        <taxon>Brassicaceae</taxon>
        <taxon>Coluteocarpeae</taxon>
        <taxon>Noccaea</taxon>
    </lineage>
</organism>
<dbReference type="Gene3D" id="3.30.1370.210">
    <property type="match status" value="1"/>
</dbReference>
<dbReference type="PROSITE" id="PS50103">
    <property type="entry name" value="ZF_C3H1"/>
    <property type="match status" value="5"/>
</dbReference>
<dbReference type="SUPFAM" id="SSF90229">
    <property type="entry name" value="CCCH zinc finger"/>
    <property type="match status" value="5"/>
</dbReference>
<dbReference type="InterPro" id="IPR050974">
    <property type="entry name" value="Plant_ZF_CCCH"/>
</dbReference>
<feature type="region of interest" description="Disordered" evidence="6">
    <location>
        <begin position="63"/>
        <end position="93"/>
    </location>
</feature>
<feature type="region of interest" description="Disordered" evidence="6">
    <location>
        <begin position="418"/>
        <end position="441"/>
    </location>
</feature>
<sequence length="441" mass="49406">MSNPEETSDSNPAIPDPKPPSRSSSDNDPVADRAPSDLNHVSEELSDHLRNVGLDLDDAAKDVSVPISFSEGNGETVSRDQKEEEEEVEGRERESRIEKRMIVYPVRPDAEDCSFFMRTGSCKYGSSCKFNHPVRRKLQIGREKVREREEDVENPRLMECKYYFRTGGCKYGESCRFSHAKEHTSVVSRPELNFLGLPIRTGEKECPFYMRNGSCKFGSDCKFNHPDPTATGGFESPLLRGNNGGSFSPKAPSQASSTSWSPSRLMNGTGTAPFIPGMFSQNRGVSPQTSEWHGYQAPSVYSSERSVLPSPTYPVNNSVAETGSFSQYQQQIPVDEFPERPDQPECSYYVKTGDCKFKYKCKYHHPRNRLLKQTQSSFNDKGLPLRPDQNMCTHYSRYGICKFGPACRFDHSIPPTFSSSSSQNVEAPQLGGNGNEVDSWN</sequence>
<feature type="domain" description="C3H1-type" evidence="7">
    <location>
        <begin position="340"/>
        <end position="368"/>
    </location>
</feature>